<gene>
    <name evidence="9" type="ORF">J8F10_17465</name>
</gene>
<dbReference type="InterPro" id="IPR013324">
    <property type="entry name" value="RNA_pol_sigma_r3/r4-like"/>
</dbReference>
<dbReference type="InterPro" id="IPR007627">
    <property type="entry name" value="RNA_pol_sigma70_r2"/>
</dbReference>
<dbReference type="Pfam" id="PF04542">
    <property type="entry name" value="Sigma70_r2"/>
    <property type="match status" value="1"/>
</dbReference>
<comment type="similarity">
    <text evidence="1">Belongs to the sigma-70 factor family. ECF subfamily.</text>
</comment>
<dbReference type="NCBIfam" id="TIGR02937">
    <property type="entry name" value="sigma70-ECF"/>
    <property type="match status" value="1"/>
</dbReference>
<evidence type="ECO:0000256" key="2">
    <source>
        <dbReference type="ARBA" id="ARBA00023015"/>
    </source>
</evidence>
<feature type="domain" description="RNA polymerase sigma factor 70 region 4 type 2" evidence="8">
    <location>
        <begin position="135"/>
        <end position="187"/>
    </location>
</feature>
<dbReference type="CDD" id="cd06171">
    <property type="entry name" value="Sigma70_r4"/>
    <property type="match status" value="1"/>
</dbReference>
<sequence length="197" mass="21949">MPLATLPIPPAPLTDDALLARFASGDRAALDDLFRRYRSVAYRVAYRLLGREADALDAVQDGFVNALTHLDRFSGRSSFKTWLLRVVCNAALDIGRQRKRNERVPQAPRGFSPDGFGADDLPPADTNLVRADLRRVIDAALARLPDVQRQTFVLHVEGELTYREVADALGISIGTVMSRLFYARQKLKDLLAAYQQP</sequence>
<evidence type="ECO:0000313" key="9">
    <source>
        <dbReference type="EMBL" id="MBP3957059.1"/>
    </source>
</evidence>
<feature type="domain" description="RNA polymerase sigma-70 region 2" evidence="7">
    <location>
        <begin position="33"/>
        <end position="100"/>
    </location>
</feature>
<dbReference type="PANTHER" id="PTHR43133:SF8">
    <property type="entry name" value="RNA POLYMERASE SIGMA FACTOR HI_1459-RELATED"/>
    <property type="match status" value="1"/>
</dbReference>
<evidence type="ECO:0000256" key="3">
    <source>
        <dbReference type="ARBA" id="ARBA00023082"/>
    </source>
</evidence>
<dbReference type="SUPFAM" id="SSF88659">
    <property type="entry name" value="Sigma3 and sigma4 domains of RNA polymerase sigma factors"/>
    <property type="match status" value="1"/>
</dbReference>
<name>A0ABS5BTL9_9BACT</name>
<evidence type="ECO:0000259" key="8">
    <source>
        <dbReference type="Pfam" id="PF08281"/>
    </source>
</evidence>
<evidence type="ECO:0000256" key="1">
    <source>
        <dbReference type="ARBA" id="ARBA00010641"/>
    </source>
</evidence>
<evidence type="ECO:0000256" key="6">
    <source>
        <dbReference type="SAM" id="MobiDB-lite"/>
    </source>
</evidence>
<dbReference type="PANTHER" id="PTHR43133">
    <property type="entry name" value="RNA POLYMERASE ECF-TYPE SIGMA FACTO"/>
    <property type="match status" value="1"/>
</dbReference>
<dbReference type="InterPro" id="IPR013249">
    <property type="entry name" value="RNA_pol_sigma70_r4_t2"/>
</dbReference>
<evidence type="ECO:0000259" key="7">
    <source>
        <dbReference type="Pfam" id="PF04542"/>
    </source>
</evidence>
<comment type="caution">
    <text evidence="9">The sequence shown here is derived from an EMBL/GenBank/DDBJ whole genome shotgun (WGS) entry which is preliminary data.</text>
</comment>
<dbReference type="Gene3D" id="1.10.1740.10">
    <property type="match status" value="1"/>
</dbReference>
<keyword evidence="4" id="KW-0238">DNA-binding</keyword>
<dbReference type="InterPro" id="IPR039425">
    <property type="entry name" value="RNA_pol_sigma-70-like"/>
</dbReference>
<dbReference type="SUPFAM" id="SSF88946">
    <property type="entry name" value="Sigma2 domain of RNA polymerase sigma factors"/>
    <property type="match status" value="1"/>
</dbReference>
<protein>
    <submittedName>
        <fullName evidence="9">RNA polymerase sigma factor</fullName>
    </submittedName>
</protein>
<dbReference type="InterPro" id="IPR014284">
    <property type="entry name" value="RNA_pol_sigma-70_dom"/>
</dbReference>
<dbReference type="InterPro" id="IPR036388">
    <property type="entry name" value="WH-like_DNA-bd_sf"/>
</dbReference>
<keyword evidence="3" id="KW-0731">Sigma factor</keyword>
<proteinExistence type="inferred from homology"/>
<dbReference type="Pfam" id="PF08281">
    <property type="entry name" value="Sigma70_r4_2"/>
    <property type="match status" value="1"/>
</dbReference>
<organism evidence="9 10">
    <name type="scientific">Gemmata palustris</name>
    <dbReference type="NCBI Taxonomy" id="2822762"/>
    <lineage>
        <taxon>Bacteria</taxon>
        <taxon>Pseudomonadati</taxon>
        <taxon>Planctomycetota</taxon>
        <taxon>Planctomycetia</taxon>
        <taxon>Gemmatales</taxon>
        <taxon>Gemmataceae</taxon>
        <taxon>Gemmata</taxon>
    </lineage>
</organism>
<dbReference type="EMBL" id="JAGKQQ010000001">
    <property type="protein sequence ID" value="MBP3957059.1"/>
    <property type="molecule type" value="Genomic_DNA"/>
</dbReference>
<evidence type="ECO:0000256" key="5">
    <source>
        <dbReference type="ARBA" id="ARBA00023163"/>
    </source>
</evidence>
<dbReference type="Proteomes" id="UP000676565">
    <property type="component" value="Unassembled WGS sequence"/>
</dbReference>
<reference evidence="9 10" key="1">
    <citation type="submission" date="2021-04" db="EMBL/GenBank/DDBJ databases">
        <authorList>
            <person name="Ivanova A."/>
        </authorList>
    </citation>
    <scope>NUCLEOTIDE SEQUENCE [LARGE SCALE GENOMIC DNA]</scope>
    <source>
        <strain evidence="9 10">G18</strain>
    </source>
</reference>
<keyword evidence="2" id="KW-0805">Transcription regulation</keyword>
<evidence type="ECO:0000313" key="10">
    <source>
        <dbReference type="Proteomes" id="UP000676565"/>
    </source>
</evidence>
<evidence type="ECO:0000256" key="4">
    <source>
        <dbReference type="ARBA" id="ARBA00023125"/>
    </source>
</evidence>
<keyword evidence="5" id="KW-0804">Transcription</keyword>
<dbReference type="InterPro" id="IPR013325">
    <property type="entry name" value="RNA_pol_sigma_r2"/>
</dbReference>
<accession>A0ABS5BTL9</accession>
<dbReference type="Gene3D" id="1.10.10.10">
    <property type="entry name" value="Winged helix-like DNA-binding domain superfamily/Winged helix DNA-binding domain"/>
    <property type="match status" value="1"/>
</dbReference>
<feature type="region of interest" description="Disordered" evidence="6">
    <location>
        <begin position="99"/>
        <end position="122"/>
    </location>
</feature>
<dbReference type="RefSeq" id="WP_210655762.1">
    <property type="nucleotide sequence ID" value="NZ_JAGKQQ010000001.1"/>
</dbReference>
<keyword evidence="10" id="KW-1185">Reference proteome</keyword>